<accession>A0A8S0SBR9</accession>
<keyword evidence="3" id="KW-1185">Reference proteome</keyword>
<comment type="caution">
    <text evidence="2">The sequence shown here is derived from an EMBL/GenBank/DDBJ whole genome shotgun (WGS) entry which is preliminary data.</text>
</comment>
<evidence type="ECO:0000313" key="2">
    <source>
        <dbReference type="EMBL" id="CAA2989036.1"/>
    </source>
</evidence>
<sequence>MTSLSYEDLLTKRKMVMGELVRGKETATQLKTLLQKPVNDHRSVLAKELSVKVFRSFTEILSMLNYGGGANKRSLIAAGDLGGSSCSEKISQVDAGPSIPFETKEDIARSDMSDTKSSPDSSLCHDMKSLEPLMVWSPKMKCLDMEGFDEFCDLDFTFD</sequence>
<gene>
    <name evidence="2" type="ORF">OLEA9_A078716</name>
</gene>
<dbReference type="Proteomes" id="UP000594638">
    <property type="component" value="Unassembled WGS sequence"/>
</dbReference>
<evidence type="ECO:0000313" key="3">
    <source>
        <dbReference type="Proteomes" id="UP000594638"/>
    </source>
</evidence>
<protein>
    <submittedName>
        <fullName evidence="2">Probable WRKY transcription factor 70</fullName>
    </submittedName>
</protein>
<proteinExistence type="predicted"/>
<name>A0A8S0SBR9_OLEEU</name>
<evidence type="ECO:0000256" key="1">
    <source>
        <dbReference type="SAM" id="MobiDB-lite"/>
    </source>
</evidence>
<feature type="compositionally biased region" description="Basic and acidic residues" evidence="1">
    <location>
        <begin position="104"/>
        <end position="114"/>
    </location>
</feature>
<dbReference type="OrthoDB" id="2021064at2759"/>
<dbReference type="EMBL" id="CACTIH010004050">
    <property type="protein sequence ID" value="CAA2989036.1"/>
    <property type="molecule type" value="Genomic_DNA"/>
</dbReference>
<reference evidence="2 3" key="1">
    <citation type="submission" date="2019-12" db="EMBL/GenBank/DDBJ databases">
        <authorList>
            <person name="Alioto T."/>
            <person name="Alioto T."/>
            <person name="Gomez Garrido J."/>
        </authorList>
    </citation>
    <scope>NUCLEOTIDE SEQUENCE [LARGE SCALE GENOMIC DNA]</scope>
</reference>
<organism evidence="2 3">
    <name type="scientific">Olea europaea subsp. europaea</name>
    <dbReference type="NCBI Taxonomy" id="158383"/>
    <lineage>
        <taxon>Eukaryota</taxon>
        <taxon>Viridiplantae</taxon>
        <taxon>Streptophyta</taxon>
        <taxon>Embryophyta</taxon>
        <taxon>Tracheophyta</taxon>
        <taxon>Spermatophyta</taxon>
        <taxon>Magnoliopsida</taxon>
        <taxon>eudicotyledons</taxon>
        <taxon>Gunneridae</taxon>
        <taxon>Pentapetalae</taxon>
        <taxon>asterids</taxon>
        <taxon>lamiids</taxon>
        <taxon>Lamiales</taxon>
        <taxon>Oleaceae</taxon>
        <taxon>Oleeae</taxon>
        <taxon>Olea</taxon>
    </lineage>
</organism>
<feature type="region of interest" description="Disordered" evidence="1">
    <location>
        <begin position="104"/>
        <end position="123"/>
    </location>
</feature>
<dbReference type="AlphaFoldDB" id="A0A8S0SBR9"/>
<dbReference type="Gramene" id="OE9A078716T1">
    <property type="protein sequence ID" value="OE9A078716C1"/>
    <property type="gene ID" value="OE9A078716"/>
</dbReference>